<name>A0A0N4ZWL9_PARTI</name>
<sequence>MKFFYYFISTLIFFTNCEIEVIENPVIPEKYAKMAKNPNSNGNVYFRIPPEIETPELYYDGFPTFYKDGKELELKLYVEGEYVDQEEGSSMTGEDENFSSSNVFYA</sequence>
<evidence type="ECO:0000313" key="3">
    <source>
        <dbReference type="Proteomes" id="UP000038045"/>
    </source>
</evidence>
<dbReference type="Proteomes" id="UP000038045">
    <property type="component" value="Unplaced"/>
</dbReference>
<protein>
    <submittedName>
        <fullName evidence="4">Uncharacterized protein</fullName>
    </submittedName>
</protein>
<dbReference type="WBParaSite" id="PTRK_0001304900.1">
    <property type="protein sequence ID" value="PTRK_0001304900.1"/>
    <property type="gene ID" value="PTRK_0001304900"/>
</dbReference>
<reference evidence="4" key="1">
    <citation type="submission" date="2017-02" db="UniProtKB">
        <authorList>
            <consortium name="WormBaseParasite"/>
        </authorList>
    </citation>
    <scope>IDENTIFICATION</scope>
</reference>
<proteinExistence type="predicted"/>
<evidence type="ECO:0000313" key="4">
    <source>
        <dbReference type="WBParaSite" id="PTRK_0001304900.1"/>
    </source>
</evidence>
<feature type="signal peptide" evidence="2">
    <location>
        <begin position="1"/>
        <end position="19"/>
    </location>
</feature>
<feature type="chain" id="PRO_5005892296" evidence="2">
    <location>
        <begin position="20"/>
        <end position="106"/>
    </location>
</feature>
<accession>A0A0N4ZWL9</accession>
<dbReference type="AlphaFoldDB" id="A0A0N4ZWL9"/>
<keyword evidence="2" id="KW-0732">Signal</keyword>
<evidence type="ECO:0000256" key="2">
    <source>
        <dbReference type="SAM" id="SignalP"/>
    </source>
</evidence>
<evidence type="ECO:0000256" key="1">
    <source>
        <dbReference type="SAM" id="MobiDB-lite"/>
    </source>
</evidence>
<feature type="region of interest" description="Disordered" evidence="1">
    <location>
        <begin position="86"/>
        <end position="106"/>
    </location>
</feature>
<keyword evidence="3" id="KW-1185">Reference proteome</keyword>
<feature type="compositionally biased region" description="Acidic residues" evidence="1">
    <location>
        <begin position="86"/>
        <end position="97"/>
    </location>
</feature>
<organism evidence="3 4">
    <name type="scientific">Parastrongyloides trichosuri</name>
    <name type="common">Possum-specific nematode worm</name>
    <dbReference type="NCBI Taxonomy" id="131310"/>
    <lineage>
        <taxon>Eukaryota</taxon>
        <taxon>Metazoa</taxon>
        <taxon>Ecdysozoa</taxon>
        <taxon>Nematoda</taxon>
        <taxon>Chromadorea</taxon>
        <taxon>Rhabditida</taxon>
        <taxon>Tylenchina</taxon>
        <taxon>Panagrolaimomorpha</taxon>
        <taxon>Strongyloidoidea</taxon>
        <taxon>Strongyloididae</taxon>
        <taxon>Parastrongyloides</taxon>
    </lineage>
</organism>